<dbReference type="PANTHER" id="PTHR43884">
    <property type="entry name" value="ACYL-COA DEHYDROGENASE"/>
    <property type="match status" value="1"/>
</dbReference>
<gene>
    <name evidence="4" type="ORF">DF220_09430</name>
</gene>
<dbReference type="GO" id="GO:0050660">
    <property type="term" value="F:flavin adenine dinucleotide binding"/>
    <property type="evidence" value="ECO:0007669"/>
    <property type="project" value="InterPro"/>
</dbReference>
<sequence length="414" mass="45304">MTMSIATEVYTPGTNLTAQDLIAAARDMRERLRDQQEAAEELGGYTQEIHEEMLSKGLYHLLTPKAFGGLEMSVGTFAEVVMEIAQGDPGSGWCYSLGHGHALSTAAWWPADVQEEIYTTPRGYFRASQSMPPSGTAKKVDGGYIINARSPYQSGSPYSTHATVHVMLEGGDEKNPTFVHAIVPEAQYSRVDDWGGDAILGMRSSGSNSVLVENQFVPEKYVVSGDWLQLPEISTSPGAELHQNSLYLGVPQTFLMTELAAVMVGTAYAAIDEYKEIITSRTTILPPRMLRSQDPQHQRDIGTAIMMADSAKTIVLAVNQRAAAWSEEAFRGGQPFTRAMDIKNFGELIQAADLASEAVELLYRSAGASAAKKGQRMQRYMRDAQMYRTHNVAQYAQIAQRIGAVNVGEAKSIY</sequence>
<dbReference type="EMBL" id="QEEX01000001">
    <property type="protein sequence ID" value="PWB98025.1"/>
    <property type="molecule type" value="Genomic_DNA"/>
</dbReference>
<dbReference type="InterPro" id="IPR046373">
    <property type="entry name" value="Acyl-CoA_Oxase/DH_mid-dom_sf"/>
</dbReference>
<dbReference type="InterPro" id="IPR013786">
    <property type="entry name" value="AcylCoA_DH/ox_N"/>
</dbReference>
<organism evidence="4 5">
    <name type="scientific">Homoserinimonas hongtaonis</name>
    <dbReference type="NCBI Taxonomy" id="2079791"/>
    <lineage>
        <taxon>Bacteria</taxon>
        <taxon>Bacillati</taxon>
        <taxon>Actinomycetota</taxon>
        <taxon>Actinomycetes</taxon>
        <taxon>Micrococcales</taxon>
        <taxon>Microbacteriaceae</taxon>
        <taxon>Homoserinimonas</taxon>
    </lineage>
</organism>
<dbReference type="Proteomes" id="UP000244978">
    <property type="component" value="Unassembled WGS sequence"/>
</dbReference>
<evidence type="ECO:0000313" key="5">
    <source>
        <dbReference type="Proteomes" id="UP000244978"/>
    </source>
</evidence>
<dbReference type="GO" id="GO:0003995">
    <property type="term" value="F:acyl-CoA dehydrogenase activity"/>
    <property type="evidence" value="ECO:0007669"/>
    <property type="project" value="TreeGrafter"/>
</dbReference>
<proteinExistence type="predicted"/>
<evidence type="ECO:0000259" key="3">
    <source>
        <dbReference type="Pfam" id="PF08028"/>
    </source>
</evidence>
<dbReference type="SUPFAM" id="SSF56645">
    <property type="entry name" value="Acyl-CoA dehydrogenase NM domain-like"/>
    <property type="match status" value="1"/>
</dbReference>
<dbReference type="Gene3D" id="1.20.140.10">
    <property type="entry name" value="Butyryl-CoA Dehydrogenase, subunit A, domain 3"/>
    <property type="match status" value="1"/>
</dbReference>
<dbReference type="SUPFAM" id="SSF47203">
    <property type="entry name" value="Acyl-CoA dehydrogenase C-terminal domain-like"/>
    <property type="match status" value="1"/>
</dbReference>
<name>A0A2U1T2C3_9MICO</name>
<reference evidence="5" key="1">
    <citation type="submission" date="2018-04" db="EMBL/GenBank/DDBJ databases">
        <authorList>
            <person name="Liu S."/>
            <person name="Wang Z."/>
            <person name="Li J."/>
        </authorList>
    </citation>
    <scope>NUCLEOTIDE SEQUENCE [LARGE SCALE GENOMIC DNA]</scope>
    <source>
        <strain evidence="5">S1194</strain>
    </source>
</reference>
<dbReference type="InterPro" id="IPR037069">
    <property type="entry name" value="AcylCoA_DH/ox_N_sf"/>
</dbReference>
<protein>
    <recommendedName>
        <fullName evidence="6">Acyl-CoA dehydrogenase C-terminal domain-containing protein</fullName>
    </recommendedName>
</protein>
<evidence type="ECO:0008006" key="6">
    <source>
        <dbReference type="Google" id="ProtNLM"/>
    </source>
</evidence>
<feature type="domain" description="Acyl-CoA dehydrogenase/oxidase N-terminal" evidence="2">
    <location>
        <begin position="24"/>
        <end position="100"/>
    </location>
</feature>
<evidence type="ECO:0000256" key="1">
    <source>
        <dbReference type="ARBA" id="ARBA00023002"/>
    </source>
</evidence>
<dbReference type="AlphaFoldDB" id="A0A2U1T2C3"/>
<dbReference type="Gene3D" id="1.10.540.10">
    <property type="entry name" value="Acyl-CoA dehydrogenase/oxidase, N-terminal domain"/>
    <property type="match status" value="1"/>
</dbReference>
<comment type="caution">
    <text evidence="4">The sequence shown here is derived from an EMBL/GenBank/DDBJ whole genome shotgun (WGS) entry which is preliminary data.</text>
</comment>
<dbReference type="Gene3D" id="2.40.110.10">
    <property type="entry name" value="Butyryl-CoA Dehydrogenase, subunit A, domain 2"/>
    <property type="match status" value="1"/>
</dbReference>
<dbReference type="Pfam" id="PF08028">
    <property type="entry name" value="Acyl-CoA_dh_2"/>
    <property type="match status" value="1"/>
</dbReference>
<accession>A0A2U1T2C3</accession>
<keyword evidence="1" id="KW-0560">Oxidoreductase</keyword>
<evidence type="ECO:0000259" key="2">
    <source>
        <dbReference type="Pfam" id="PF02771"/>
    </source>
</evidence>
<keyword evidence="5" id="KW-1185">Reference proteome</keyword>
<dbReference type="Pfam" id="PF02771">
    <property type="entry name" value="Acyl-CoA_dh_N"/>
    <property type="match status" value="1"/>
</dbReference>
<dbReference type="InterPro" id="IPR013107">
    <property type="entry name" value="Acyl-CoA_DH_C"/>
</dbReference>
<evidence type="ECO:0000313" key="4">
    <source>
        <dbReference type="EMBL" id="PWB98025.1"/>
    </source>
</evidence>
<dbReference type="PANTHER" id="PTHR43884:SF12">
    <property type="entry name" value="ISOVALERYL-COA DEHYDROGENASE, MITOCHONDRIAL-RELATED"/>
    <property type="match status" value="1"/>
</dbReference>
<feature type="domain" description="Acyl-CoA dehydrogenase C-terminal" evidence="3">
    <location>
        <begin position="259"/>
        <end position="394"/>
    </location>
</feature>
<dbReference type="InterPro" id="IPR009100">
    <property type="entry name" value="AcylCoA_DH/oxidase_NM_dom_sf"/>
</dbReference>
<dbReference type="InterPro" id="IPR036250">
    <property type="entry name" value="AcylCo_DH-like_C"/>
</dbReference>
<dbReference type="PIRSF" id="PIRSF016578">
    <property type="entry name" value="HsaA"/>
    <property type="match status" value="1"/>
</dbReference>